<name>A0A401U639_9BACT</name>
<dbReference type="InterPro" id="IPR029063">
    <property type="entry name" value="SAM-dependent_MTases_sf"/>
</dbReference>
<reference evidence="2 3" key="1">
    <citation type="submission" date="2018-11" db="EMBL/GenBank/DDBJ databases">
        <title>Chryseotalea sanarue gen. nov., sp., nov., a member of the family Cytophagaceae, isolated from a brackish lake in Hamamatsu Japan.</title>
        <authorList>
            <person name="Maejima Y."/>
            <person name="Iino T."/>
            <person name="Muraguchi Y."/>
            <person name="Fukuda K."/>
            <person name="Ohkuma M."/>
            <person name="Moriuchi R."/>
            <person name="Dohra H."/>
            <person name="Kimbara K."/>
            <person name="Shintani M."/>
        </authorList>
    </citation>
    <scope>NUCLEOTIDE SEQUENCE [LARGE SCALE GENOMIC DNA]</scope>
    <source>
        <strain evidence="2 3">Ys</strain>
    </source>
</reference>
<dbReference type="Proteomes" id="UP000288227">
    <property type="component" value="Unassembled WGS sequence"/>
</dbReference>
<dbReference type="InterPro" id="IPR013216">
    <property type="entry name" value="Methyltransf_11"/>
</dbReference>
<protein>
    <submittedName>
        <fullName evidence="2">Class I SAM-dependent methyltransferase</fullName>
    </submittedName>
</protein>
<dbReference type="Pfam" id="PF08241">
    <property type="entry name" value="Methyltransf_11"/>
    <property type="match status" value="1"/>
</dbReference>
<dbReference type="OrthoDB" id="9770553at2"/>
<dbReference type="AlphaFoldDB" id="A0A401U639"/>
<evidence type="ECO:0000313" key="2">
    <source>
        <dbReference type="EMBL" id="GCC50391.1"/>
    </source>
</evidence>
<accession>A0A401U639</accession>
<evidence type="ECO:0000259" key="1">
    <source>
        <dbReference type="Pfam" id="PF08241"/>
    </source>
</evidence>
<feature type="domain" description="Methyltransferase type 11" evidence="1">
    <location>
        <begin position="46"/>
        <end position="130"/>
    </location>
</feature>
<dbReference type="CDD" id="cd02440">
    <property type="entry name" value="AdoMet_MTases"/>
    <property type="match status" value="1"/>
</dbReference>
<keyword evidence="2" id="KW-0489">Methyltransferase</keyword>
<dbReference type="RefSeq" id="WP_127121030.1">
    <property type="nucleotide sequence ID" value="NZ_BHXQ01000001.1"/>
</dbReference>
<dbReference type="EMBL" id="BHXQ01000001">
    <property type="protein sequence ID" value="GCC50391.1"/>
    <property type="molecule type" value="Genomic_DNA"/>
</dbReference>
<evidence type="ECO:0000313" key="3">
    <source>
        <dbReference type="Proteomes" id="UP000288227"/>
    </source>
</evidence>
<gene>
    <name evidence="2" type="ORF">SanaruYs_06060</name>
</gene>
<proteinExistence type="predicted"/>
<comment type="caution">
    <text evidence="2">The sequence shown here is derived from an EMBL/GenBank/DDBJ whole genome shotgun (WGS) entry which is preliminary data.</text>
</comment>
<organism evidence="2 3">
    <name type="scientific">Chryseotalea sanaruensis</name>
    <dbReference type="NCBI Taxonomy" id="2482724"/>
    <lineage>
        <taxon>Bacteria</taxon>
        <taxon>Pseudomonadati</taxon>
        <taxon>Bacteroidota</taxon>
        <taxon>Cytophagia</taxon>
        <taxon>Cytophagales</taxon>
        <taxon>Chryseotaleaceae</taxon>
        <taxon>Chryseotalea</taxon>
    </lineage>
</organism>
<dbReference type="SUPFAM" id="SSF53335">
    <property type="entry name" value="S-adenosyl-L-methionine-dependent methyltransferases"/>
    <property type="match status" value="1"/>
</dbReference>
<dbReference type="GO" id="GO:0032259">
    <property type="term" value="P:methylation"/>
    <property type="evidence" value="ECO:0007669"/>
    <property type="project" value="UniProtKB-KW"/>
</dbReference>
<keyword evidence="3" id="KW-1185">Reference proteome</keyword>
<sequence length="211" mass="24064">MKSKLPFESTVAEYEQWFTDHPFLFKSEVEALRDMLPIGESLYGIELGLGTGKISVALGIKEGVESSPAMRAMAVKRGIEVIDGSSEQLPYKDMRFDFVLTTLCTSYFNDLHVAFKEAYRVLKNKGVFIMGFIDRNSIIGREYTKRNDDISFYRFAMVYSVDKVIFELNCAGFKHFKFCQTLFHPIEEITQLEPAKPGYGEGSFVVIQARK</sequence>
<keyword evidence="2" id="KW-0808">Transferase</keyword>
<dbReference type="GO" id="GO:0008757">
    <property type="term" value="F:S-adenosylmethionine-dependent methyltransferase activity"/>
    <property type="evidence" value="ECO:0007669"/>
    <property type="project" value="InterPro"/>
</dbReference>
<dbReference type="Gene3D" id="3.40.50.150">
    <property type="entry name" value="Vaccinia Virus protein VP39"/>
    <property type="match status" value="1"/>
</dbReference>